<name>A0A3D9FEI8_9SPHN</name>
<accession>A0A3D9FEI8</accession>
<organism evidence="2 3">
    <name type="scientific">Parasphingopyxis lamellibrachiae</name>
    <dbReference type="NCBI Taxonomy" id="680125"/>
    <lineage>
        <taxon>Bacteria</taxon>
        <taxon>Pseudomonadati</taxon>
        <taxon>Pseudomonadota</taxon>
        <taxon>Alphaproteobacteria</taxon>
        <taxon>Sphingomonadales</taxon>
        <taxon>Sphingomonadaceae</taxon>
        <taxon>Parasphingopyxis</taxon>
    </lineage>
</organism>
<dbReference type="RefSeq" id="WP_116235600.1">
    <property type="nucleotide sequence ID" value="NZ_QRDP01000004.1"/>
</dbReference>
<evidence type="ECO:0008006" key="4">
    <source>
        <dbReference type="Google" id="ProtNLM"/>
    </source>
</evidence>
<gene>
    <name evidence="2" type="ORF">DFR46_1178</name>
</gene>
<dbReference type="EMBL" id="QRDP01000004">
    <property type="protein sequence ID" value="RED16163.1"/>
    <property type="molecule type" value="Genomic_DNA"/>
</dbReference>
<comment type="caution">
    <text evidence="2">The sequence shown here is derived from an EMBL/GenBank/DDBJ whole genome shotgun (WGS) entry which is preliminary data.</text>
</comment>
<keyword evidence="1" id="KW-0812">Transmembrane</keyword>
<proteinExistence type="predicted"/>
<dbReference type="AlphaFoldDB" id="A0A3D9FEI8"/>
<feature type="transmembrane region" description="Helical" evidence="1">
    <location>
        <begin position="82"/>
        <end position="99"/>
    </location>
</feature>
<sequence>MSVFQETKILLLDTVGLSRDALHIYVGLIVFFGTALTFRLPLSDIRPWCAVLLAAILGEVWDIYDTEVIGATQVYAGNWHDIWNTLFWPTVIMLLARFTRTEMR</sequence>
<evidence type="ECO:0000313" key="2">
    <source>
        <dbReference type="EMBL" id="RED16163.1"/>
    </source>
</evidence>
<reference evidence="2 3" key="1">
    <citation type="submission" date="2018-07" db="EMBL/GenBank/DDBJ databases">
        <title>Genomic Encyclopedia of Type Strains, Phase IV (KMG-IV): sequencing the most valuable type-strain genomes for metagenomic binning, comparative biology and taxonomic classification.</title>
        <authorList>
            <person name="Goeker M."/>
        </authorList>
    </citation>
    <scope>NUCLEOTIDE SEQUENCE [LARGE SCALE GENOMIC DNA]</scope>
    <source>
        <strain evidence="2 3">DSM 26725</strain>
    </source>
</reference>
<dbReference type="Proteomes" id="UP000256310">
    <property type="component" value="Unassembled WGS sequence"/>
</dbReference>
<protein>
    <recommendedName>
        <fullName evidence="4">VanZ like protein</fullName>
    </recommendedName>
</protein>
<keyword evidence="1" id="KW-0472">Membrane</keyword>
<evidence type="ECO:0000313" key="3">
    <source>
        <dbReference type="Proteomes" id="UP000256310"/>
    </source>
</evidence>
<dbReference type="OrthoDB" id="6660115at2"/>
<keyword evidence="3" id="KW-1185">Reference proteome</keyword>
<evidence type="ECO:0000256" key="1">
    <source>
        <dbReference type="SAM" id="Phobius"/>
    </source>
</evidence>
<feature type="transmembrane region" description="Helical" evidence="1">
    <location>
        <begin position="21"/>
        <end position="38"/>
    </location>
</feature>
<keyword evidence="1" id="KW-1133">Transmembrane helix</keyword>